<dbReference type="SMART" id="SM01411">
    <property type="entry name" value="Ephrin_rec_like"/>
    <property type="match status" value="1"/>
</dbReference>
<dbReference type="KEGG" id="bgt:106050520"/>
<dbReference type="Proteomes" id="UP000076420">
    <property type="component" value="Unassembled WGS sequence"/>
</dbReference>
<sequence length="243" mass="27723">MDQLIIDSIVQKCVNSYFLPSFQEYCQEGYQATNASCEPCEQGKTTLLTDINILQMCVDDCSPGYFYSLQTLSCQQCPRGTYWSSFDKLCHLCPDTTSINYNPSLCPNNTEVITNSLVNIEVDVSIKTTYCLQAGGYPTAAEAEKETKSYWDQLMGWFRVSREICPWAHCYQKHVFAISNETCTPDPSCTNGAPCNLFRIRYRIGLYHVRLYENTSNGHIMVNTLDYLLQFLTAIATLYPQWL</sequence>
<name>A0A2C9LTJ2_BIOGL</name>
<accession>A0A2C9LTJ2</accession>
<evidence type="ECO:0008006" key="3">
    <source>
        <dbReference type="Google" id="ProtNLM"/>
    </source>
</evidence>
<protein>
    <recommendedName>
        <fullName evidence="3">Tyrosine-protein kinase ephrin type A/B receptor-like domain-containing protein</fullName>
    </recommendedName>
</protein>
<dbReference type="AlphaFoldDB" id="A0A2C9LTJ2"/>
<dbReference type="EnsemblMetazoa" id="BGLB034771-RA">
    <property type="protein sequence ID" value="BGLB034771-PA"/>
    <property type="gene ID" value="BGLB034771"/>
</dbReference>
<dbReference type="VEuPathDB" id="VectorBase:BGLB034771"/>
<evidence type="ECO:0000313" key="1">
    <source>
        <dbReference type="EnsemblMetazoa" id="BGLB034771-PA"/>
    </source>
</evidence>
<evidence type="ECO:0000313" key="2">
    <source>
        <dbReference type="Proteomes" id="UP000076420"/>
    </source>
</evidence>
<gene>
    <name evidence="1" type="primary">106050520</name>
</gene>
<proteinExistence type="predicted"/>
<reference evidence="1" key="1">
    <citation type="submission" date="2020-05" db="UniProtKB">
        <authorList>
            <consortium name="EnsemblMetazoa"/>
        </authorList>
    </citation>
    <scope>IDENTIFICATION</scope>
    <source>
        <strain evidence="1">BB02</strain>
    </source>
</reference>
<organism evidence="1 2">
    <name type="scientific">Biomphalaria glabrata</name>
    <name type="common">Bloodfluke planorb</name>
    <name type="synonym">Freshwater snail</name>
    <dbReference type="NCBI Taxonomy" id="6526"/>
    <lineage>
        <taxon>Eukaryota</taxon>
        <taxon>Metazoa</taxon>
        <taxon>Spiralia</taxon>
        <taxon>Lophotrochozoa</taxon>
        <taxon>Mollusca</taxon>
        <taxon>Gastropoda</taxon>
        <taxon>Heterobranchia</taxon>
        <taxon>Euthyneura</taxon>
        <taxon>Panpulmonata</taxon>
        <taxon>Hygrophila</taxon>
        <taxon>Lymnaeoidea</taxon>
        <taxon>Planorbidae</taxon>
        <taxon>Biomphalaria</taxon>
    </lineage>
</organism>
<dbReference type="VEuPathDB" id="VectorBase:BGLAX_037096"/>